<dbReference type="Proteomes" id="UP000199555">
    <property type="component" value="Unassembled WGS sequence"/>
</dbReference>
<dbReference type="EMBL" id="FNGE01000007">
    <property type="protein sequence ID" value="SDL20962.1"/>
    <property type="molecule type" value="Genomic_DNA"/>
</dbReference>
<evidence type="ECO:0000313" key="1">
    <source>
        <dbReference type="EMBL" id="SDL20962.1"/>
    </source>
</evidence>
<dbReference type="AlphaFoldDB" id="A0A1G9I789"/>
<reference evidence="2" key="1">
    <citation type="submission" date="2016-10" db="EMBL/GenBank/DDBJ databases">
        <authorList>
            <person name="Varghese N."/>
            <person name="Submissions S."/>
        </authorList>
    </citation>
    <scope>NUCLEOTIDE SEQUENCE [LARGE SCALE GENOMIC DNA]</scope>
    <source>
        <strain evidence="2">CGMCC 1.7655</strain>
    </source>
</reference>
<dbReference type="OrthoDB" id="661223at2"/>
<dbReference type="STRING" id="525640.SAMN04487971_107167"/>
<protein>
    <submittedName>
        <fullName evidence="1">Uncharacterized protein</fullName>
    </submittedName>
</protein>
<proteinExistence type="predicted"/>
<organism evidence="1 2">
    <name type="scientific">Paracoccus chinensis</name>
    <dbReference type="NCBI Taxonomy" id="525640"/>
    <lineage>
        <taxon>Bacteria</taxon>
        <taxon>Pseudomonadati</taxon>
        <taxon>Pseudomonadota</taxon>
        <taxon>Alphaproteobacteria</taxon>
        <taxon>Rhodobacterales</taxon>
        <taxon>Paracoccaceae</taxon>
        <taxon>Paracoccus</taxon>
    </lineage>
</organism>
<gene>
    <name evidence="1" type="ORF">SAMN04487971_107167</name>
</gene>
<dbReference type="RefSeq" id="WP_090755158.1">
    <property type="nucleotide sequence ID" value="NZ_FNGE01000007.1"/>
</dbReference>
<sequence>MTLSSAPRLAKAALASVDPDSGRVTRVIPFQFNPERLLRRLVARDIDPEGDPAQLVRLSGPARETISFEAIMDATDALDANAGAELETGLSTRLAALELLISPSRQAVLEADALADRGALELLPAPPALTLLIWNASRVQVVRLKDLAIEEDLFDQNLNPIRARLTVSVEVMTSDDLGVGTKGGGVFLASLAGQERLREGFRADLGHTTRIGAI</sequence>
<accession>A0A1G9I789</accession>
<evidence type="ECO:0000313" key="2">
    <source>
        <dbReference type="Proteomes" id="UP000199555"/>
    </source>
</evidence>
<keyword evidence="2" id="KW-1185">Reference proteome</keyword>
<name>A0A1G9I789_9RHOB</name>